<dbReference type="OrthoDB" id="7069413at2"/>
<dbReference type="Proteomes" id="UP000237082">
    <property type="component" value="Unassembled WGS sequence"/>
</dbReference>
<feature type="domain" description="Lysozyme inhibitor LprI-like N-terminal" evidence="2">
    <location>
        <begin position="24"/>
        <end position="124"/>
    </location>
</feature>
<dbReference type="Gene3D" id="1.20.1270.180">
    <property type="match status" value="1"/>
</dbReference>
<evidence type="ECO:0000313" key="4">
    <source>
        <dbReference type="Proteomes" id="UP000237082"/>
    </source>
</evidence>
<reference evidence="4" key="1">
    <citation type="submission" date="2018-02" db="EMBL/GenBank/DDBJ databases">
        <authorList>
            <person name="O'Hara-Hanley K."/>
            <person name="Soby S."/>
        </authorList>
    </citation>
    <scope>NUCLEOTIDE SEQUENCE [LARGE SCALE GENOMIC DNA]</scope>
    <source>
        <strain evidence="4">MWU14-2602</strain>
    </source>
</reference>
<dbReference type="InterPro" id="IPR009739">
    <property type="entry name" value="LprI-like_N"/>
</dbReference>
<comment type="caution">
    <text evidence="3">The sequence shown here is derived from an EMBL/GenBank/DDBJ whole genome shotgun (WGS) entry which is preliminary data.</text>
</comment>
<keyword evidence="4" id="KW-1185">Reference proteome</keyword>
<evidence type="ECO:0000259" key="2">
    <source>
        <dbReference type="Pfam" id="PF07007"/>
    </source>
</evidence>
<organism evidence="3 4">
    <name type="scientific">Chromobacterium alticapitis</name>
    <dbReference type="NCBI Taxonomy" id="2073169"/>
    <lineage>
        <taxon>Bacteria</taxon>
        <taxon>Pseudomonadati</taxon>
        <taxon>Pseudomonadota</taxon>
        <taxon>Betaproteobacteria</taxon>
        <taxon>Neisseriales</taxon>
        <taxon>Chromobacteriaceae</taxon>
        <taxon>Chromobacterium</taxon>
    </lineage>
</organism>
<proteinExistence type="predicted"/>
<dbReference type="RefSeq" id="WP_103903000.1">
    <property type="nucleotide sequence ID" value="NZ_PQWB01000048.1"/>
</dbReference>
<accession>A0A2S5DF21</accession>
<gene>
    <name evidence="3" type="ORF">C2I19_12395</name>
</gene>
<feature type="signal peptide" evidence="1">
    <location>
        <begin position="1"/>
        <end position="18"/>
    </location>
</feature>
<dbReference type="Pfam" id="PF07007">
    <property type="entry name" value="LprI"/>
    <property type="match status" value="1"/>
</dbReference>
<evidence type="ECO:0000256" key="1">
    <source>
        <dbReference type="SAM" id="SignalP"/>
    </source>
</evidence>
<sequence length="129" mass="14323">MRFAAPLIAAMLTAPASAGALEDCEQSQSNTPAVADCLRQKQTDASRRLLAQEGKTLADMHALDAVTDSRFHAARELRQAQQAYETYRRQQCDWVAASYASGNGADRARLACQIDLDMQRLTELSRHRR</sequence>
<keyword evidence="1" id="KW-0732">Signal</keyword>
<feature type="chain" id="PRO_5015441895" description="Lysozyme inhibitor LprI-like N-terminal domain-containing protein" evidence="1">
    <location>
        <begin position="19"/>
        <end position="129"/>
    </location>
</feature>
<protein>
    <recommendedName>
        <fullName evidence="2">Lysozyme inhibitor LprI-like N-terminal domain-containing protein</fullName>
    </recommendedName>
</protein>
<dbReference type="EMBL" id="PQWB01000048">
    <property type="protein sequence ID" value="POZ61705.1"/>
    <property type="molecule type" value="Genomic_DNA"/>
</dbReference>
<evidence type="ECO:0000313" key="3">
    <source>
        <dbReference type="EMBL" id="POZ61705.1"/>
    </source>
</evidence>
<name>A0A2S5DF21_9NEIS</name>
<dbReference type="AlphaFoldDB" id="A0A2S5DF21"/>